<name>A0A1Z1C457_CLAUC</name>
<proteinExistence type="predicted"/>
<dbReference type="AlphaFoldDB" id="A0A1Z1C457"/>
<accession>A0A1Z1C457</accession>
<dbReference type="EMBL" id="KX264252">
    <property type="protein sequence ID" value="ANM86377.1"/>
    <property type="molecule type" value="Genomic_DNA"/>
</dbReference>
<organism evidence="2">
    <name type="scientific">Cladonia uncialis subsp. uncialis</name>
    <dbReference type="NCBI Taxonomy" id="180999"/>
    <lineage>
        <taxon>Eukaryota</taxon>
        <taxon>Fungi</taxon>
        <taxon>Dikarya</taxon>
        <taxon>Ascomycota</taxon>
        <taxon>Pezizomycotina</taxon>
        <taxon>Lecanoromycetes</taxon>
        <taxon>OSLEUM clade</taxon>
        <taxon>Lecanoromycetidae</taxon>
        <taxon>Lecanorales</taxon>
        <taxon>Lecanorineae</taxon>
        <taxon>Cladoniaceae</taxon>
        <taxon>Cladonia</taxon>
    </lineage>
</organism>
<evidence type="ECO:0000313" key="2">
    <source>
        <dbReference type="EMBL" id="ANM86377.1"/>
    </source>
</evidence>
<reference evidence="3" key="2">
    <citation type="submission" date="2017-12" db="EMBL/GenBank/DDBJ databases">
        <title>Genome Sequencing Reveals a Rich Biosynthetic Potential.</title>
        <authorList>
            <person name="Bertrand R.L."/>
            <person name="Abdel-Hameed M.E."/>
            <person name="Sorensen J.L."/>
        </authorList>
    </citation>
    <scope>NUCLEOTIDE SEQUENCE</scope>
</reference>
<feature type="chain" id="PRO_5013346058" evidence="1">
    <location>
        <begin position="24"/>
        <end position="220"/>
    </location>
</feature>
<sequence length="220" mass="23870">MHFSISPLILAAVTFLVTSPTTCLNIPSLFPLFSETNTLNTTTSADTPSNSTASSEHVPPIHVPVCGRSRSGDWTLLTCARLLVNLKNLPGYTKEEIWSKFVTGESRLPTTFSLTDPASQKTCYLTFDLFNAAAQITASDRFSLQEEQTDLNRIYYGCLKTYNVYGIERIGTKGNVAALLGPRYADPILSEELGGAFSNQSAADNAAIIDLTPYEDVTAA</sequence>
<reference evidence="2" key="1">
    <citation type="submission" date="2016-05" db="EMBL/GenBank/DDBJ databases">
        <title>Lichen genome sequencing reveals its rich biosynthetic potential.</title>
        <authorList>
            <person name="Bertrand R.L."/>
            <person name="Abdel-Hameed M."/>
            <person name="Sorensen J.L."/>
        </authorList>
    </citation>
    <scope>NUCLEOTIDE SEQUENCE</scope>
</reference>
<protein>
    <submittedName>
        <fullName evidence="2">Uncharacterized protein</fullName>
    </submittedName>
</protein>
<evidence type="ECO:0000256" key="1">
    <source>
        <dbReference type="SAM" id="SignalP"/>
    </source>
</evidence>
<dbReference type="EMBL" id="MG777496">
    <property type="protein sequence ID" value="AUW31193.1"/>
    <property type="molecule type" value="Genomic_DNA"/>
</dbReference>
<keyword evidence="1" id="KW-0732">Signal</keyword>
<evidence type="ECO:0000313" key="3">
    <source>
        <dbReference type="EMBL" id="AUW31193.1"/>
    </source>
</evidence>
<feature type="signal peptide" evidence="1">
    <location>
        <begin position="1"/>
        <end position="23"/>
    </location>
</feature>